<name>X1AMZ3_9ZZZZ</name>
<accession>X1AMZ3</accession>
<protein>
    <submittedName>
        <fullName evidence="1">Uncharacterized protein</fullName>
    </submittedName>
</protein>
<reference evidence="1" key="1">
    <citation type="journal article" date="2014" name="Front. Microbiol.">
        <title>High frequency of phylogenetically diverse reductive dehalogenase-homologous genes in deep subseafloor sedimentary metagenomes.</title>
        <authorList>
            <person name="Kawai M."/>
            <person name="Futagami T."/>
            <person name="Toyoda A."/>
            <person name="Takaki Y."/>
            <person name="Nishi S."/>
            <person name="Hori S."/>
            <person name="Arai W."/>
            <person name="Tsubouchi T."/>
            <person name="Morono Y."/>
            <person name="Uchiyama I."/>
            <person name="Ito T."/>
            <person name="Fujiyama A."/>
            <person name="Inagaki F."/>
            <person name="Takami H."/>
        </authorList>
    </citation>
    <scope>NUCLEOTIDE SEQUENCE</scope>
    <source>
        <strain evidence="1">Expedition CK06-06</strain>
    </source>
</reference>
<proteinExistence type="predicted"/>
<organism evidence="1">
    <name type="scientific">marine sediment metagenome</name>
    <dbReference type="NCBI Taxonomy" id="412755"/>
    <lineage>
        <taxon>unclassified sequences</taxon>
        <taxon>metagenomes</taxon>
        <taxon>ecological metagenomes</taxon>
    </lineage>
</organism>
<dbReference type="AlphaFoldDB" id="X1AMZ3"/>
<gene>
    <name evidence="1" type="ORF">S01H4_18575</name>
</gene>
<dbReference type="EMBL" id="BART01008244">
    <property type="protein sequence ID" value="GAG70812.1"/>
    <property type="molecule type" value="Genomic_DNA"/>
</dbReference>
<feature type="non-terminal residue" evidence="1">
    <location>
        <position position="60"/>
    </location>
</feature>
<evidence type="ECO:0000313" key="1">
    <source>
        <dbReference type="EMBL" id="GAG70812.1"/>
    </source>
</evidence>
<sequence>MIGYDKISPNHQILLDLPFREGAGLITHDVAKPHHIADMTGHAPSWMNASVIGASDLGIL</sequence>
<comment type="caution">
    <text evidence="1">The sequence shown here is derived from an EMBL/GenBank/DDBJ whole genome shotgun (WGS) entry which is preliminary data.</text>
</comment>